<dbReference type="EMBL" id="JAENHL010000007">
    <property type="protein sequence ID" value="MBK1867056.1"/>
    <property type="molecule type" value="Genomic_DNA"/>
</dbReference>
<evidence type="ECO:0000313" key="2">
    <source>
        <dbReference type="Proteomes" id="UP000616151"/>
    </source>
</evidence>
<protein>
    <submittedName>
        <fullName evidence="1">Glycolipid-binding domain-containing protein</fullName>
    </submittedName>
</protein>
<evidence type="ECO:0000313" key="1">
    <source>
        <dbReference type="EMBL" id="MBK1867056.1"/>
    </source>
</evidence>
<proteinExistence type="predicted"/>
<accession>A0ACC5R319</accession>
<reference evidence="1" key="1">
    <citation type="submission" date="2021-01" db="EMBL/GenBank/DDBJ databases">
        <authorList>
            <person name="Sun Q."/>
        </authorList>
    </citation>
    <scope>NUCLEOTIDE SEQUENCE</scope>
    <source>
        <strain evidence="1">YIM B02566</strain>
    </source>
</reference>
<gene>
    <name evidence="1" type="ORF">JHL16_11930</name>
</gene>
<sequence>MMWKKVEEIVARWRPEEGEGLEHLILRATPDGYSVRSNVIGPSFAVSYAIDLNKSWRTLSFTVDSVDGRRREFRSPAPGRWEDGNGNRLPVFDGCIDIDLSFTCFTNSLPVRRMAFAKGQAHEFAMLWMPTDTLDPFVDGQRYTCREPGRRFHYEATDGAFEAEIVFDDFGLVSDYPGLFRRVA</sequence>
<comment type="caution">
    <text evidence="1">The sequence shown here is derived from an EMBL/GenBank/DDBJ whole genome shotgun (WGS) entry which is preliminary data.</text>
</comment>
<keyword evidence="2" id="KW-1185">Reference proteome</keyword>
<organism evidence="1 2">
    <name type="scientific">Taklimakanibacter albus</name>
    <dbReference type="NCBI Taxonomy" id="2800327"/>
    <lineage>
        <taxon>Bacteria</taxon>
        <taxon>Pseudomonadati</taxon>
        <taxon>Pseudomonadota</taxon>
        <taxon>Alphaproteobacteria</taxon>
        <taxon>Hyphomicrobiales</taxon>
        <taxon>Aestuariivirgaceae</taxon>
        <taxon>Taklimakanibacter</taxon>
    </lineage>
</organism>
<dbReference type="Proteomes" id="UP000616151">
    <property type="component" value="Unassembled WGS sequence"/>
</dbReference>
<name>A0ACC5R319_9HYPH</name>